<dbReference type="AlphaFoldDB" id="A0A0F9SPG4"/>
<sequence>MNEKRTLTQWDIGGEMDTNTTGMTFDISDSDNSHIFGIPFIVVEGQASMDIPILHSGERSLGELRQWVDRVMPFERAGIEFHFHYRRG</sequence>
<reference evidence="1" key="1">
    <citation type="journal article" date="2015" name="Nature">
        <title>Complex archaea that bridge the gap between prokaryotes and eukaryotes.</title>
        <authorList>
            <person name="Spang A."/>
            <person name="Saw J.H."/>
            <person name="Jorgensen S.L."/>
            <person name="Zaremba-Niedzwiedzka K."/>
            <person name="Martijn J."/>
            <person name="Lind A.E."/>
            <person name="van Eijk R."/>
            <person name="Schleper C."/>
            <person name="Guy L."/>
            <person name="Ettema T.J."/>
        </authorList>
    </citation>
    <scope>NUCLEOTIDE SEQUENCE</scope>
</reference>
<name>A0A0F9SPG4_9ZZZZ</name>
<organism evidence="1">
    <name type="scientific">marine sediment metagenome</name>
    <dbReference type="NCBI Taxonomy" id="412755"/>
    <lineage>
        <taxon>unclassified sequences</taxon>
        <taxon>metagenomes</taxon>
        <taxon>ecological metagenomes</taxon>
    </lineage>
</organism>
<evidence type="ECO:0000313" key="1">
    <source>
        <dbReference type="EMBL" id="KKN31133.1"/>
    </source>
</evidence>
<proteinExistence type="predicted"/>
<protein>
    <submittedName>
        <fullName evidence="1">Uncharacterized protein</fullName>
    </submittedName>
</protein>
<comment type="caution">
    <text evidence="1">The sequence shown here is derived from an EMBL/GenBank/DDBJ whole genome shotgun (WGS) entry which is preliminary data.</text>
</comment>
<gene>
    <name evidence="1" type="ORF">LCGC14_0827070</name>
</gene>
<accession>A0A0F9SPG4</accession>
<dbReference type="EMBL" id="LAZR01002354">
    <property type="protein sequence ID" value="KKN31133.1"/>
    <property type="molecule type" value="Genomic_DNA"/>
</dbReference>